<name>A0A1R3KU11_COCAP</name>
<evidence type="ECO:0000256" key="1">
    <source>
        <dbReference type="SAM" id="MobiDB-lite"/>
    </source>
</evidence>
<reference evidence="2 3" key="1">
    <citation type="submission" date="2013-09" db="EMBL/GenBank/DDBJ databases">
        <title>Corchorus capsularis genome sequencing.</title>
        <authorList>
            <person name="Alam M."/>
            <person name="Haque M.S."/>
            <person name="Islam M.S."/>
            <person name="Emdad E.M."/>
            <person name="Islam M.M."/>
            <person name="Ahmed B."/>
            <person name="Halim A."/>
            <person name="Hossen Q.M.M."/>
            <person name="Hossain M.Z."/>
            <person name="Ahmed R."/>
            <person name="Khan M.M."/>
            <person name="Islam R."/>
            <person name="Rashid M.M."/>
            <person name="Khan S.A."/>
            <person name="Rahman M.S."/>
            <person name="Alam M."/>
        </authorList>
    </citation>
    <scope>NUCLEOTIDE SEQUENCE [LARGE SCALE GENOMIC DNA]</scope>
    <source>
        <strain evidence="3">cv. CVL-1</strain>
        <tissue evidence="2">Whole seedling</tissue>
    </source>
</reference>
<dbReference type="Proteomes" id="UP000188268">
    <property type="component" value="Unassembled WGS sequence"/>
</dbReference>
<sequence>MSNSGGFTVTRTHTDNRFYNPPARRHLLKQQQLQQIQGQLQKELERPVKTDSRVNSVDSMSEVAKESDVSTLSSPSYNLTNLDRLMESVTPLVPVQYFSEV</sequence>
<gene>
    <name evidence="2" type="ORF">CCACVL1_00872</name>
</gene>
<organism evidence="2 3">
    <name type="scientific">Corchorus capsularis</name>
    <name type="common">Jute</name>
    <dbReference type="NCBI Taxonomy" id="210143"/>
    <lineage>
        <taxon>Eukaryota</taxon>
        <taxon>Viridiplantae</taxon>
        <taxon>Streptophyta</taxon>
        <taxon>Embryophyta</taxon>
        <taxon>Tracheophyta</taxon>
        <taxon>Spermatophyta</taxon>
        <taxon>Magnoliopsida</taxon>
        <taxon>eudicotyledons</taxon>
        <taxon>Gunneridae</taxon>
        <taxon>Pentapetalae</taxon>
        <taxon>rosids</taxon>
        <taxon>malvids</taxon>
        <taxon>Malvales</taxon>
        <taxon>Malvaceae</taxon>
        <taxon>Grewioideae</taxon>
        <taxon>Apeibeae</taxon>
        <taxon>Corchorus</taxon>
    </lineage>
</organism>
<comment type="caution">
    <text evidence="2">The sequence shown here is derived from an EMBL/GenBank/DDBJ whole genome shotgun (WGS) entry which is preliminary data.</text>
</comment>
<evidence type="ECO:0000313" key="3">
    <source>
        <dbReference type="Proteomes" id="UP000188268"/>
    </source>
</evidence>
<dbReference type="Gramene" id="OMP10565">
    <property type="protein sequence ID" value="OMP10565"/>
    <property type="gene ID" value="CCACVL1_00872"/>
</dbReference>
<keyword evidence="3" id="KW-1185">Reference proteome</keyword>
<dbReference type="AlphaFoldDB" id="A0A1R3KU11"/>
<proteinExistence type="predicted"/>
<evidence type="ECO:0000313" key="2">
    <source>
        <dbReference type="EMBL" id="OMP10565.1"/>
    </source>
</evidence>
<feature type="region of interest" description="Disordered" evidence="1">
    <location>
        <begin position="40"/>
        <end position="74"/>
    </location>
</feature>
<feature type="compositionally biased region" description="Basic and acidic residues" evidence="1">
    <location>
        <begin position="42"/>
        <end position="52"/>
    </location>
</feature>
<dbReference type="OMA" id="MALECRW"/>
<dbReference type="OrthoDB" id="10518138at2759"/>
<accession>A0A1R3KU11</accession>
<protein>
    <submittedName>
        <fullName evidence="2">Uncharacterized protein</fullName>
    </submittedName>
</protein>
<dbReference type="EMBL" id="AWWV01002184">
    <property type="protein sequence ID" value="OMP10565.1"/>
    <property type="molecule type" value="Genomic_DNA"/>
</dbReference>